<dbReference type="InterPro" id="IPR008318">
    <property type="entry name" value="UCP030820"/>
</dbReference>
<reference evidence="1 2" key="1">
    <citation type="submission" date="2015-12" db="EMBL/GenBank/DDBJ databases">
        <title>Genome sequence of Tistrella mobilis MCCC 1A02139.</title>
        <authorList>
            <person name="Lu L."/>
            <person name="Lai Q."/>
            <person name="Shao Z."/>
            <person name="Qian P."/>
        </authorList>
    </citation>
    <scope>NUCLEOTIDE SEQUENCE [LARGE SCALE GENOMIC DNA]</scope>
    <source>
        <strain evidence="1 2">MCCC 1A02139</strain>
    </source>
</reference>
<dbReference type="RefSeq" id="WP_062769170.1">
    <property type="nucleotide sequence ID" value="NZ_CP121027.1"/>
</dbReference>
<evidence type="ECO:0008006" key="3">
    <source>
        <dbReference type="Google" id="ProtNLM"/>
    </source>
</evidence>
<dbReference type="AlphaFoldDB" id="A0A162JWK5"/>
<organism evidence="1 2">
    <name type="scientific">Tistrella mobilis</name>
    <dbReference type="NCBI Taxonomy" id="171437"/>
    <lineage>
        <taxon>Bacteria</taxon>
        <taxon>Pseudomonadati</taxon>
        <taxon>Pseudomonadota</taxon>
        <taxon>Alphaproteobacteria</taxon>
        <taxon>Geminicoccales</taxon>
        <taxon>Geminicoccaceae</taxon>
        <taxon>Tistrella</taxon>
    </lineage>
</organism>
<proteinExistence type="predicted"/>
<sequence>MALLNDQGQPIADRWQVAAEGEAVTSPETILPLARFLAARAGTPEIAGDELARGVALGADARPERLREVLDRIDLVAIDFPKFRDGRGFTIARTLREHMGYEGEIRARGHVLPDQFVMLLDCGFTTVEAPEDRPIARWAEFLVLQPHGPEPARPVQLFRRLVSGRA</sequence>
<dbReference type="GeneID" id="97240862"/>
<name>A0A162JWK5_9PROT</name>
<comment type="caution">
    <text evidence="1">The sequence shown here is derived from an EMBL/GenBank/DDBJ whole genome shotgun (WGS) entry which is preliminary data.</text>
</comment>
<evidence type="ECO:0000313" key="2">
    <source>
        <dbReference type="Proteomes" id="UP000075787"/>
    </source>
</evidence>
<evidence type="ECO:0000313" key="1">
    <source>
        <dbReference type="EMBL" id="KYO50009.1"/>
    </source>
</evidence>
<dbReference type="Proteomes" id="UP000075787">
    <property type="component" value="Unassembled WGS sequence"/>
</dbReference>
<dbReference type="OrthoDB" id="9800421at2"/>
<protein>
    <recommendedName>
        <fullName evidence="3">Oxidoreductase</fullName>
    </recommendedName>
</protein>
<accession>A0A162JWK5</accession>
<dbReference type="EMBL" id="LPZR01000211">
    <property type="protein sequence ID" value="KYO50009.1"/>
    <property type="molecule type" value="Genomic_DNA"/>
</dbReference>
<dbReference type="Pfam" id="PF06073">
    <property type="entry name" value="DUF934"/>
    <property type="match status" value="1"/>
</dbReference>
<gene>
    <name evidence="1" type="ORF">AUP44_15040</name>
</gene>